<evidence type="ECO:0000313" key="4">
    <source>
        <dbReference type="Proteomes" id="UP000323824"/>
    </source>
</evidence>
<dbReference type="PANTHER" id="PTHR35936:SF25">
    <property type="entry name" value="ABC TRANSPORTER SUBSTRATE-BINDING PROTEIN"/>
    <property type="match status" value="1"/>
</dbReference>
<dbReference type="EMBL" id="CP035807">
    <property type="protein sequence ID" value="QEN05950.1"/>
    <property type="molecule type" value="Genomic_DNA"/>
</dbReference>
<keyword evidence="1" id="KW-0732">Signal</keyword>
<gene>
    <name evidence="3" type="ORF">EW093_15020</name>
</gene>
<reference evidence="3 4" key="1">
    <citation type="submission" date="2019-02" db="EMBL/GenBank/DDBJ databases">
        <authorList>
            <person name="Fomenkov A."/>
            <person name="Dubinina G."/>
            <person name="Grabovich M."/>
            <person name="Vincze T."/>
            <person name="Roberts R.J."/>
        </authorList>
    </citation>
    <scope>NUCLEOTIDE SEQUENCE [LARGE SCALE GENOMIC DNA]</scope>
    <source>
        <strain evidence="3 4">P</strain>
    </source>
</reference>
<sequence length="253" mass="29210">MFVKVFITVLLFITPLFIYSQNSTIKLLTDDNFPPYSYVVDDKIVGYDIDVIREIESRLGLTISVEAVPWNRLLKYIESGQVDGGFSLFKNSERESWAKFTSIPIHRSRFTIFTRKDNQFVFNNLDDLIGKNIGLDRGFLISDEFDELKSNKTISVIESEDASINFKLLENKRIDCYIGNYFTSLYVLNMLDKLDEFSIIKRDLVPSRSAYLVFSKKSKIGNIDALIARITKTLEELEIDGTLERISKKYISN</sequence>
<evidence type="ECO:0000259" key="2">
    <source>
        <dbReference type="SMART" id="SM00062"/>
    </source>
</evidence>
<organism evidence="3 4">
    <name type="scientific">Thiospirochaeta perfilievii</name>
    <dbReference type="NCBI Taxonomy" id="252967"/>
    <lineage>
        <taxon>Bacteria</taxon>
        <taxon>Pseudomonadati</taxon>
        <taxon>Spirochaetota</taxon>
        <taxon>Spirochaetia</taxon>
        <taxon>Spirochaetales</taxon>
        <taxon>Spirochaetaceae</taxon>
        <taxon>Thiospirochaeta</taxon>
    </lineage>
</organism>
<feature type="domain" description="Solute-binding protein family 3/N-terminal" evidence="2">
    <location>
        <begin position="24"/>
        <end position="253"/>
    </location>
</feature>
<evidence type="ECO:0000313" key="3">
    <source>
        <dbReference type="EMBL" id="QEN05950.1"/>
    </source>
</evidence>
<dbReference type="Gene3D" id="3.40.190.10">
    <property type="entry name" value="Periplasmic binding protein-like II"/>
    <property type="match status" value="2"/>
</dbReference>
<dbReference type="SMART" id="SM00062">
    <property type="entry name" value="PBPb"/>
    <property type="match status" value="1"/>
</dbReference>
<dbReference type="Proteomes" id="UP000323824">
    <property type="component" value="Chromosome"/>
</dbReference>
<evidence type="ECO:0000256" key="1">
    <source>
        <dbReference type="ARBA" id="ARBA00022729"/>
    </source>
</evidence>
<accession>A0A5C1QFN8</accession>
<name>A0A5C1QFN8_9SPIO</name>
<proteinExistence type="predicted"/>
<dbReference type="PANTHER" id="PTHR35936">
    <property type="entry name" value="MEMBRANE-BOUND LYTIC MUREIN TRANSGLYCOSYLASE F"/>
    <property type="match status" value="1"/>
</dbReference>
<dbReference type="KEGG" id="sper:EW093_15020"/>
<dbReference type="AlphaFoldDB" id="A0A5C1QFN8"/>
<dbReference type="SUPFAM" id="SSF53850">
    <property type="entry name" value="Periplasmic binding protein-like II"/>
    <property type="match status" value="1"/>
</dbReference>
<keyword evidence="4" id="KW-1185">Reference proteome</keyword>
<dbReference type="InterPro" id="IPR001638">
    <property type="entry name" value="Solute-binding_3/MltF_N"/>
</dbReference>
<dbReference type="Pfam" id="PF00497">
    <property type="entry name" value="SBP_bac_3"/>
    <property type="match status" value="1"/>
</dbReference>
<protein>
    <submittedName>
        <fullName evidence="3">Amino acid ABC transporter substrate-binding protein</fullName>
    </submittedName>
</protein>
<reference evidence="3 4" key="2">
    <citation type="submission" date="2019-09" db="EMBL/GenBank/DDBJ databases">
        <title>Complete Genome Sequence and Methylome Analysis of free living Spirochaetas.</title>
        <authorList>
            <person name="Leshcheva N."/>
            <person name="Mikheeva N."/>
        </authorList>
    </citation>
    <scope>NUCLEOTIDE SEQUENCE [LARGE SCALE GENOMIC DNA]</scope>
    <source>
        <strain evidence="3 4">P</strain>
    </source>
</reference>
<dbReference type="OrthoDB" id="1550831at2"/>